<dbReference type="Pfam" id="PF07969">
    <property type="entry name" value="Amidohydro_3"/>
    <property type="match status" value="1"/>
</dbReference>
<dbReference type="Gene3D" id="2.30.40.10">
    <property type="entry name" value="Urease, subunit C, domain 1"/>
    <property type="match status" value="1"/>
</dbReference>
<organism evidence="2 3">
    <name type="scientific">Fodinibius roseus</name>
    <dbReference type="NCBI Taxonomy" id="1194090"/>
    <lineage>
        <taxon>Bacteria</taxon>
        <taxon>Pseudomonadati</taxon>
        <taxon>Balneolota</taxon>
        <taxon>Balneolia</taxon>
        <taxon>Balneolales</taxon>
        <taxon>Balneolaceae</taxon>
        <taxon>Fodinibius</taxon>
    </lineage>
</organism>
<accession>A0A1M4WAZ5</accession>
<protein>
    <recommendedName>
        <fullName evidence="1">Amidohydrolase 3 domain-containing protein</fullName>
    </recommendedName>
</protein>
<evidence type="ECO:0000259" key="1">
    <source>
        <dbReference type="Pfam" id="PF07969"/>
    </source>
</evidence>
<proteinExistence type="predicted"/>
<dbReference type="Gene3D" id="3.20.20.140">
    <property type="entry name" value="Metal-dependent hydrolases"/>
    <property type="match status" value="1"/>
</dbReference>
<feature type="domain" description="Amidohydrolase 3" evidence="1">
    <location>
        <begin position="80"/>
        <end position="560"/>
    </location>
</feature>
<dbReference type="InterPro" id="IPR032466">
    <property type="entry name" value="Metal_Hydrolase"/>
</dbReference>
<dbReference type="SUPFAM" id="SSF51556">
    <property type="entry name" value="Metallo-dependent hydrolases"/>
    <property type="match status" value="1"/>
</dbReference>
<dbReference type="CDD" id="cd01300">
    <property type="entry name" value="YtcJ_like"/>
    <property type="match status" value="1"/>
</dbReference>
<dbReference type="InterPro" id="IPR033932">
    <property type="entry name" value="YtcJ-like"/>
</dbReference>
<reference evidence="2 3" key="1">
    <citation type="submission" date="2016-11" db="EMBL/GenBank/DDBJ databases">
        <authorList>
            <person name="Jaros S."/>
            <person name="Januszkiewicz K."/>
            <person name="Wedrychowicz H."/>
        </authorList>
    </citation>
    <scope>NUCLEOTIDE SEQUENCE [LARGE SCALE GENOMIC DNA]</scope>
    <source>
        <strain evidence="2 3">DSM 21986</strain>
    </source>
</reference>
<dbReference type="GO" id="GO:0016810">
    <property type="term" value="F:hydrolase activity, acting on carbon-nitrogen (but not peptide) bonds"/>
    <property type="evidence" value="ECO:0007669"/>
    <property type="project" value="InterPro"/>
</dbReference>
<evidence type="ECO:0000313" key="2">
    <source>
        <dbReference type="EMBL" id="SHE78377.1"/>
    </source>
</evidence>
<name>A0A1M4WAZ5_9BACT</name>
<dbReference type="Proteomes" id="UP000184041">
    <property type="component" value="Unassembled WGS sequence"/>
</dbReference>
<dbReference type="PROSITE" id="PS51257">
    <property type="entry name" value="PROKAR_LIPOPROTEIN"/>
    <property type="match status" value="1"/>
</dbReference>
<dbReference type="Gene3D" id="3.10.310.70">
    <property type="match status" value="1"/>
</dbReference>
<dbReference type="InterPro" id="IPR013108">
    <property type="entry name" value="Amidohydro_3"/>
</dbReference>
<dbReference type="PANTHER" id="PTHR22642:SF2">
    <property type="entry name" value="PROTEIN LONG AFTER FAR-RED 3"/>
    <property type="match status" value="1"/>
</dbReference>
<dbReference type="EMBL" id="FQUS01000003">
    <property type="protein sequence ID" value="SHE78377.1"/>
    <property type="molecule type" value="Genomic_DNA"/>
</dbReference>
<dbReference type="STRING" id="1194090.SAMN05443144_103172"/>
<evidence type="ECO:0000313" key="3">
    <source>
        <dbReference type="Proteomes" id="UP000184041"/>
    </source>
</evidence>
<dbReference type="PANTHER" id="PTHR22642">
    <property type="entry name" value="IMIDAZOLONEPROPIONASE"/>
    <property type="match status" value="1"/>
</dbReference>
<dbReference type="SUPFAM" id="SSF51338">
    <property type="entry name" value="Composite domain of metallo-dependent hydrolases"/>
    <property type="match status" value="1"/>
</dbReference>
<dbReference type="AlphaFoldDB" id="A0A1M4WAZ5"/>
<gene>
    <name evidence="2" type="ORF">SAMN05443144_103172</name>
</gene>
<keyword evidence="3" id="KW-1185">Reference proteome</keyword>
<dbReference type="InterPro" id="IPR011059">
    <property type="entry name" value="Metal-dep_hydrolase_composite"/>
</dbReference>
<sequence length="565" mass="62306">MNMIKPATYALLFWMLSLALLSCRREPPVTTVIQNVQGYTFYGDASTLKEFSAMAFREGRVVDVYSDTTFDDPVADRYIRIIDGKGKVMLPGLIDAHGHVMGLGFQQLNADLTGTESLEAALQRIDEYGSDHPGLSWVRGRGWNHTHWDIGRFPTAAELDRAEPKRPVWLHRVDGHAGWANTAAMKQAGVTAATPDPEDGKIIRDETGAPTGVFVDGAMSLIERAMPEPTGEARRQALKEALEQMSSHGLTTVHDAGVSVRDWRLYRQMADRDSLTTRIYAMISGAGATFDTLAQNGPVKSYNNDMLALRSVKLYADGALGSRGAAMLEPYRDNPGNRGLLFSSEEEMTNQLLKTASAGFQTNVHAIGDRANRTVLNAFANVRDSLGPQNLRHRIEHAQVVAPEDIARFKLLNIIASVQPTHATSDMNMAEDRIGTGRMEGAYAWQTFLDQGTVLASGSDFPVEHVNPFYGLHAAVTRQDHQGHPEGGWYPGERMSRKQALRSFTLDAAYAAHQEEVTGSLEPGKWADFVLVDRDILEVPARTIWRTKVLETWVAGKKVFSATAR</sequence>
<dbReference type="RefSeq" id="WP_244545632.1">
    <property type="nucleotide sequence ID" value="NZ_FQUS01000003.1"/>
</dbReference>